<organism evidence="1 2">
    <name type="scientific">Phytomonospora endophytica</name>
    <dbReference type="NCBI Taxonomy" id="714109"/>
    <lineage>
        <taxon>Bacteria</taxon>
        <taxon>Bacillati</taxon>
        <taxon>Actinomycetota</taxon>
        <taxon>Actinomycetes</taxon>
        <taxon>Micromonosporales</taxon>
        <taxon>Micromonosporaceae</taxon>
        <taxon>Phytomonospora</taxon>
    </lineage>
</organism>
<comment type="caution">
    <text evidence="1">The sequence shown here is derived from an EMBL/GenBank/DDBJ whole genome shotgun (WGS) entry which is preliminary data.</text>
</comment>
<name>A0A841FTL5_9ACTN</name>
<dbReference type="AlphaFoldDB" id="A0A841FTL5"/>
<sequence length="86" mass="8801">MGDVMIRVSAEVRDRLAALAADRGVTIGEAVAQLATGSHTSAEVAANRERLAHALGLSETPGPNRSIRERLAAARAATADPGVATL</sequence>
<reference evidence="1 2" key="1">
    <citation type="submission" date="2020-08" db="EMBL/GenBank/DDBJ databases">
        <title>Genomic Encyclopedia of Type Strains, Phase IV (KMG-IV): sequencing the most valuable type-strain genomes for metagenomic binning, comparative biology and taxonomic classification.</title>
        <authorList>
            <person name="Goeker M."/>
        </authorList>
    </citation>
    <scope>NUCLEOTIDE SEQUENCE [LARGE SCALE GENOMIC DNA]</scope>
    <source>
        <strain evidence="1 2">YIM 65646</strain>
    </source>
</reference>
<protein>
    <submittedName>
        <fullName evidence="1">Uncharacterized protein</fullName>
    </submittedName>
</protein>
<dbReference type="Proteomes" id="UP000548476">
    <property type="component" value="Unassembled WGS sequence"/>
</dbReference>
<gene>
    <name evidence="1" type="ORF">HNR73_003177</name>
</gene>
<accession>A0A841FTL5</accession>
<keyword evidence="2" id="KW-1185">Reference proteome</keyword>
<evidence type="ECO:0000313" key="1">
    <source>
        <dbReference type="EMBL" id="MBB6035320.1"/>
    </source>
</evidence>
<proteinExistence type="predicted"/>
<dbReference type="EMBL" id="JACHGT010000006">
    <property type="protein sequence ID" value="MBB6035320.1"/>
    <property type="molecule type" value="Genomic_DNA"/>
</dbReference>
<evidence type="ECO:0000313" key="2">
    <source>
        <dbReference type="Proteomes" id="UP000548476"/>
    </source>
</evidence>
<dbReference type="RefSeq" id="WP_184788166.1">
    <property type="nucleotide sequence ID" value="NZ_BONT01000004.1"/>
</dbReference>